<evidence type="ECO:0000259" key="1">
    <source>
        <dbReference type="Pfam" id="PF03992"/>
    </source>
</evidence>
<dbReference type="RefSeq" id="WP_150487682.1">
    <property type="nucleotide sequence ID" value="NZ_BMUV01000001.1"/>
</dbReference>
<name>A0A5J6F7K7_9ACTN</name>
<dbReference type="OrthoDB" id="4233738at2"/>
<feature type="domain" description="ABM" evidence="1">
    <location>
        <begin position="9"/>
        <end position="83"/>
    </location>
</feature>
<reference evidence="2 3" key="1">
    <citation type="submission" date="2017-09" db="EMBL/GenBank/DDBJ databases">
        <authorList>
            <person name="Lee N."/>
            <person name="Cho B.-K."/>
        </authorList>
    </citation>
    <scope>NUCLEOTIDE SEQUENCE [LARGE SCALE GENOMIC DNA]</scope>
    <source>
        <strain evidence="2 3">ATCC 12769</strain>
    </source>
</reference>
<organism evidence="2 3">
    <name type="scientific">Streptomyces nitrosporeus</name>
    <dbReference type="NCBI Taxonomy" id="28894"/>
    <lineage>
        <taxon>Bacteria</taxon>
        <taxon>Bacillati</taxon>
        <taxon>Actinomycetota</taxon>
        <taxon>Actinomycetes</taxon>
        <taxon>Kitasatosporales</taxon>
        <taxon>Streptomycetaceae</taxon>
        <taxon>Streptomyces</taxon>
    </lineage>
</organism>
<dbReference type="Pfam" id="PF03992">
    <property type="entry name" value="ABM"/>
    <property type="match status" value="1"/>
</dbReference>
<dbReference type="InterPro" id="IPR007138">
    <property type="entry name" value="ABM_dom"/>
</dbReference>
<dbReference type="SUPFAM" id="SSF54909">
    <property type="entry name" value="Dimeric alpha+beta barrel"/>
    <property type="match status" value="2"/>
</dbReference>
<sequence length="209" mass="23984">MHGRNREAPLTVINRFQVKGDTERFERAFRDHSQYLRRREGFAFLVTVQLVERPEVYVHLGHWRTSRGFLDTVHDDTFQKHVRQLGPMVETEVDQAVSVSRVLRGNAVTDSATVVLTRARVRSDPAAYERWFAEGNEHLARLGGYGGSDLLRSTLRPDVYTGVQWWQDARSCDRAQADPGHRAVATELRRVADLSVERCRHVAYESVVL</sequence>
<proteinExistence type="predicted"/>
<accession>A0A5J6F7K7</accession>
<protein>
    <recommendedName>
        <fullName evidence="1">ABM domain-containing protein</fullName>
    </recommendedName>
</protein>
<evidence type="ECO:0000313" key="3">
    <source>
        <dbReference type="Proteomes" id="UP000326178"/>
    </source>
</evidence>
<dbReference type="Proteomes" id="UP000326178">
    <property type="component" value="Chromosome"/>
</dbReference>
<dbReference type="InterPro" id="IPR011008">
    <property type="entry name" value="Dimeric_a/b-barrel"/>
</dbReference>
<dbReference type="EMBL" id="CP023702">
    <property type="protein sequence ID" value="QEU72329.1"/>
    <property type="molecule type" value="Genomic_DNA"/>
</dbReference>
<dbReference type="Gene3D" id="3.30.70.100">
    <property type="match status" value="2"/>
</dbReference>
<keyword evidence="3" id="KW-1185">Reference proteome</keyword>
<gene>
    <name evidence="2" type="ORF">CP967_10320</name>
</gene>
<dbReference type="KEGG" id="snk:CP967_10320"/>
<evidence type="ECO:0000313" key="2">
    <source>
        <dbReference type="EMBL" id="QEU72329.1"/>
    </source>
</evidence>
<dbReference type="AlphaFoldDB" id="A0A5J6F7K7"/>